<keyword evidence="3" id="KW-1185">Reference proteome</keyword>
<accession>A0A0U4WMH7</accession>
<dbReference type="KEGG" id="asoc:CB4_03731"/>
<feature type="domain" description="Sporulation membrane protein YtrI C-terminal" evidence="1">
    <location>
        <begin position="102"/>
        <end position="171"/>
    </location>
</feature>
<evidence type="ECO:0000313" key="2">
    <source>
        <dbReference type="EMBL" id="BAU29531.1"/>
    </source>
</evidence>
<dbReference type="EMBL" id="AP017312">
    <property type="protein sequence ID" value="BAU29531.1"/>
    <property type="molecule type" value="Genomic_DNA"/>
</dbReference>
<evidence type="ECO:0000313" key="3">
    <source>
        <dbReference type="Proteomes" id="UP000217696"/>
    </source>
</evidence>
<name>A0A0U4WMH7_9BACL</name>
<gene>
    <name evidence="2" type="ORF">CB4_03731</name>
</gene>
<organism evidence="2 3">
    <name type="scientific">Aneurinibacillus soli</name>
    <dbReference type="NCBI Taxonomy" id="1500254"/>
    <lineage>
        <taxon>Bacteria</taxon>
        <taxon>Bacillati</taxon>
        <taxon>Bacillota</taxon>
        <taxon>Bacilli</taxon>
        <taxon>Bacillales</taxon>
        <taxon>Paenibacillaceae</taxon>
        <taxon>Aneurinibacillus group</taxon>
        <taxon>Aneurinibacillus</taxon>
    </lineage>
</organism>
<protein>
    <recommendedName>
        <fullName evidence="1">Sporulation membrane protein YtrI C-terminal domain-containing protein</fullName>
    </recommendedName>
</protein>
<sequence length="175" mass="20025">MHPYGSVACAWRCVVRVPSARLFSRYIQFIILFLFGVLAGMSAFLLLLGNELDTLHLKTRKLENQNVLYAERITELEEAERNMIQKQKNVVKDIVVHLSAPNEFVKADLDKRLMADLFFLKGKPLDYVAGFHEGIIRMITERTYAIEAKGYKIQVTTLVVTPTVHIYLTAHEEKG</sequence>
<reference evidence="2 3" key="1">
    <citation type="submission" date="2015-12" db="EMBL/GenBank/DDBJ databases">
        <title>Genome sequence of Aneurinibacillus soli.</title>
        <authorList>
            <person name="Lee J.S."/>
            <person name="Lee K.C."/>
            <person name="Kim K.K."/>
            <person name="Lee B.W."/>
        </authorList>
    </citation>
    <scope>NUCLEOTIDE SEQUENCE [LARGE SCALE GENOMIC DNA]</scope>
    <source>
        <strain evidence="2 3">CB4</strain>
    </source>
</reference>
<dbReference type="InterPro" id="IPR058620">
    <property type="entry name" value="YtrI_C"/>
</dbReference>
<evidence type="ECO:0000259" key="1">
    <source>
        <dbReference type="Pfam" id="PF26347"/>
    </source>
</evidence>
<dbReference type="Proteomes" id="UP000217696">
    <property type="component" value="Chromosome"/>
</dbReference>
<proteinExistence type="predicted"/>
<dbReference type="AlphaFoldDB" id="A0A0U4WMH7"/>
<dbReference type="Pfam" id="PF26347">
    <property type="entry name" value="YtrI_sporulation"/>
    <property type="match status" value="1"/>
</dbReference>